<dbReference type="GO" id="GO:0016787">
    <property type="term" value="F:hydrolase activity"/>
    <property type="evidence" value="ECO:0007669"/>
    <property type="project" value="UniProtKB-KW"/>
</dbReference>
<protein>
    <submittedName>
        <fullName evidence="2">Putative hydrolases or acyltransferase</fullName>
    </submittedName>
</protein>
<dbReference type="PANTHER" id="PTHR22946:SF12">
    <property type="entry name" value="CONIDIAL PIGMENT BIOSYNTHESIS PROTEIN AYG1 (AFU_ORTHOLOGUE AFUA_2G17550)"/>
    <property type="match status" value="1"/>
</dbReference>
<evidence type="ECO:0000256" key="1">
    <source>
        <dbReference type="SAM" id="SignalP"/>
    </source>
</evidence>
<evidence type="ECO:0000313" key="2">
    <source>
        <dbReference type="EMBL" id="PVH98116.1"/>
    </source>
</evidence>
<dbReference type="EMBL" id="KZ805421">
    <property type="protein sequence ID" value="PVH98116.1"/>
    <property type="molecule type" value="Genomic_DNA"/>
</dbReference>
<dbReference type="STRING" id="97972.A0A2V1DIU3"/>
<keyword evidence="3" id="KW-1185">Reference proteome</keyword>
<dbReference type="InterPro" id="IPR029058">
    <property type="entry name" value="AB_hydrolase_fold"/>
</dbReference>
<evidence type="ECO:0000313" key="3">
    <source>
        <dbReference type="Proteomes" id="UP000244855"/>
    </source>
</evidence>
<proteinExistence type="predicted"/>
<reference evidence="2 3" key="1">
    <citation type="journal article" date="2018" name="Sci. Rep.">
        <title>Comparative genomics provides insights into the lifestyle and reveals functional heterogeneity of dark septate endophytic fungi.</title>
        <authorList>
            <person name="Knapp D.G."/>
            <person name="Nemeth J.B."/>
            <person name="Barry K."/>
            <person name="Hainaut M."/>
            <person name="Henrissat B."/>
            <person name="Johnson J."/>
            <person name="Kuo A."/>
            <person name="Lim J.H.P."/>
            <person name="Lipzen A."/>
            <person name="Nolan M."/>
            <person name="Ohm R.A."/>
            <person name="Tamas L."/>
            <person name="Grigoriev I.V."/>
            <person name="Spatafora J.W."/>
            <person name="Nagy L.G."/>
            <person name="Kovacs G.M."/>
        </authorList>
    </citation>
    <scope>NUCLEOTIDE SEQUENCE [LARGE SCALE GENOMIC DNA]</scope>
    <source>
        <strain evidence="2 3">DSE2036</strain>
    </source>
</reference>
<gene>
    <name evidence="2" type="ORF">DM02DRAFT_60314</name>
</gene>
<keyword evidence="2" id="KW-0012">Acyltransferase</keyword>
<keyword evidence="2" id="KW-0378">Hydrolase</keyword>
<keyword evidence="2" id="KW-0808">Transferase</keyword>
<dbReference type="Gene3D" id="3.40.50.1820">
    <property type="entry name" value="alpha/beta hydrolase"/>
    <property type="match status" value="1"/>
</dbReference>
<feature type="chain" id="PRO_5015848006" evidence="1">
    <location>
        <begin position="27"/>
        <end position="434"/>
    </location>
</feature>
<dbReference type="PANTHER" id="PTHR22946">
    <property type="entry name" value="DIENELACTONE HYDROLASE DOMAIN-CONTAINING PROTEIN-RELATED"/>
    <property type="match status" value="1"/>
</dbReference>
<dbReference type="InterPro" id="IPR050261">
    <property type="entry name" value="FrsA_esterase"/>
</dbReference>
<keyword evidence="1" id="KW-0732">Signal</keyword>
<name>A0A2V1DIU3_9PLEO</name>
<feature type="signal peptide" evidence="1">
    <location>
        <begin position="1"/>
        <end position="26"/>
    </location>
</feature>
<dbReference type="OrthoDB" id="249703at2759"/>
<dbReference type="Proteomes" id="UP000244855">
    <property type="component" value="Unassembled WGS sequence"/>
</dbReference>
<dbReference type="GO" id="GO:0016746">
    <property type="term" value="F:acyltransferase activity"/>
    <property type="evidence" value="ECO:0007669"/>
    <property type="project" value="UniProtKB-KW"/>
</dbReference>
<dbReference type="Gene3D" id="1.20.1440.110">
    <property type="entry name" value="acylaminoacyl peptidase"/>
    <property type="match status" value="1"/>
</dbReference>
<dbReference type="SUPFAM" id="SSF53474">
    <property type="entry name" value="alpha/beta-Hydrolases"/>
    <property type="match status" value="1"/>
</dbReference>
<accession>A0A2V1DIU3</accession>
<sequence length="434" mass="47711">MKFSTFAYAWPLTATVLHCLAAGGKSIQNQPMLQLSSDPTMHFDLLSPFSLAIAGGADIGPILGVAKDIEAGDIESFTQQFYKLANETKAQAEDPDNSYDAINVRDTWFSASTYYRKAANYIIGNWDDPRLPQTWAEQTAAFDKGLAGMTIPGERVRIPAAKGNFTVEAVWYAASENKQVKAPTLIVGNGFDAAQEDSFHVYCVPALARGWNCITYEGPGQPTVRRNQSIGFIPEWELVLTPVVDYLLQEKSDIVDVNKLALLGNSMGGYLAARAAAFEPRLSALLLIDGMWDFSLLFFGGLPKSVVAIFNAGNYTDFDREVISLRKSENVTTEIAWGINQGLWAFKTRSPSDMLKQAQKYRVKEFISTIDIPVFVAEGEFDGWLEGQAQLVTDAIGDKATLHKFTGVAGYHCHVSAGQELARVMFAWLKKTLG</sequence>
<organism evidence="2 3">
    <name type="scientific">Periconia macrospinosa</name>
    <dbReference type="NCBI Taxonomy" id="97972"/>
    <lineage>
        <taxon>Eukaryota</taxon>
        <taxon>Fungi</taxon>
        <taxon>Dikarya</taxon>
        <taxon>Ascomycota</taxon>
        <taxon>Pezizomycotina</taxon>
        <taxon>Dothideomycetes</taxon>
        <taxon>Pleosporomycetidae</taxon>
        <taxon>Pleosporales</taxon>
        <taxon>Massarineae</taxon>
        <taxon>Periconiaceae</taxon>
        <taxon>Periconia</taxon>
    </lineage>
</organism>
<dbReference type="AlphaFoldDB" id="A0A2V1DIU3"/>